<dbReference type="AlphaFoldDB" id="A0A0F9SV62"/>
<keyword evidence="1" id="KW-0472">Membrane</keyword>
<feature type="transmembrane region" description="Helical" evidence="1">
    <location>
        <begin position="35"/>
        <end position="64"/>
    </location>
</feature>
<protein>
    <recommendedName>
        <fullName evidence="2">Heparan-alpha-glucosaminide N-acetyltransferase catalytic domain-containing protein</fullName>
    </recommendedName>
</protein>
<feature type="transmembrane region" description="Helical" evidence="1">
    <location>
        <begin position="12"/>
        <end position="29"/>
    </location>
</feature>
<feature type="domain" description="Heparan-alpha-glucosaminide N-acetyltransferase catalytic" evidence="2">
    <location>
        <begin position="3"/>
        <end position="229"/>
    </location>
</feature>
<evidence type="ECO:0000259" key="2">
    <source>
        <dbReference type="Pfam" id="PF07786"/>
    </source>
</evidence>
<keyword evidence="1" id="KW-0812">Transmembrane</keyword>
<accession>A0A0F9SV62</accession>
<organism evidence="3">
    <name type="scientific">marine sediment metagenome</name>
    <dbReference type="NCBI Taxonomy" id="412755"/>
    <lineage>
        <taxon>unclassified sequences</taxon>
        <taxon>metagenomes</taxon>
        <taxon>ecological metagenomes</taxon>
    </lineage>
</organism>
<feature type="transmembrane region" description="Helical" evidence="1">
    <location>
        <begin position="140"/>
        <end position="161"/>
    </location>
</feature>
<dbReference type="InterPro" id="IPR012429">
    <property type="entry name" value="HGSNAT_cat"/>
</dbReference>
<reference evidence="3" key="1">
    <citation type="journal article" date="2015" name="Nature">
        <title>Complex archaea that bridge the gap between prokaryotes and eukaryotes.</title>
        <authorList>
            <person name="Spang A."/>
            <person name="Saw J.H."/>
            <person name="Jorgensen S.L."/>
            <person name="Zaremba-Niedzwiedzka K."/>
            <person name="Martijn J."/>
            <person name="Lind A.E."/>
            <person name="van Eijk R."/>
            <person name="Schleper C."/>
            <person name="Guy L."/>
            <person name="Ettema T.J."/>
        </authorList>
    </citation>
    <scope>NUCLEOTIDE SEQUENCE</scope>
</reference>
<feature type="transmembrane region" description="Helical" evidence="1">
    <location>
        <begin position="222"/>
        <end position="244"/>
    </location>
</feature>
<gene>
    <name evidence="3" type="ORF">LCGC14_0807340</name>
</gene>
<feature type="transmembrane region" description="Helical" evidence="1">
    <location>
        <begin position="181"/>
        <end position="202"/>
    </location>
</feature>
<feature type="transmembrane region" description="Helical" evidence="1">
    <location>
        <begin position="85"/>
        <end position="107"/>
    </location>
</feature>
<evidence type="ECO:0000256" key="1">
    <source>
        <dbReference type="SAM" id="Phobius"/>
    </source>
</evidence>
<feature type="transmembrane region" description="Helical" evidence="1">
    <location>
        <begin position="296"/>
        <end position="315"/>
    </location>
</feature>
<feature type="transmembrane region" description="Helical" evidence="1">
    <location>
        <begin position="113"/>
        <end position="133"/>
    </location>
</feature>
<feature type="transmembrane region" description="Helical" evidence="1">
    <location>
        <begin position="256"/>
        <end position="276"/>
    </location>
</feature>
<proteinExistence type="predicted"/>
<sequence length="373" mass="43574">MKRLKSIDIFRGVAMVYLMIGHMIDWWIISSEDGLFYAYISLFSAFGAAGFVFLSGISTMISYRNRIERVKTIENYTSKTVRKEYFIRALLVLGLAFGYNSIVAIMFLDPLIIWKWFIIMTVAGSLFLAWPLLKTSKWVRIIFGVLIWGVNQIVVSFLLPYEGNADIFGWFFYVLYNSPDQNPILSFLTFFLIGTVIGDILYDFSSNENEIERKRVFKRKIIAPLLISGVILIITSLWFLFPYLFTDKILTIKTNISWLIYTLGLDLIILLVLLILEEYNIFNTKKSYRSIYYFSYYSLSLFILQNVNFFLFFGLLNRYSIWFFTIATVLLYGALLRFIYKKLEGKFSLKVQIGIITNSIVRKKRAVDTSKKK</sequence>
<comment type="caution">
    <text evidence="3">The sequence shown here is derived from an EMBL/GenBank/DDBJ whole genome shotgun (WGS) entry which is preliminary data.</text>
</comment>
<evidence type="ECO:0000313" key="3">
    <source>
        <dbReference type="EMBL" id="KKN33078.1"/>
    </source>
</evidence>
<keyword evidence="1" id="KW-1133">Transmembrane helix</keyword>
<dbReference type="Pfam" id="PF07786">
    <property type="entry name" value="HGSNAT_cat"/>
    <property type="match status" value="1"/>
</dbReference>
<feature type="transmembrane region" description="Helical" evidence="1">
    <location>
        <begin position="321"/>
        <end position="340"/>
    </location>
</feature>
<dbReference type="EMBL" id="LAZR01002207">
    <property type="protein sequence ID" value="KKN33078.1"/>
    <property type="molecule type" value="Genomic_DNA"/>
</dbReference>
<name>A0A0F9SV62_9ZZZZ</name>